<evidence type="ECO:0000256" key="9">
    <source>
        <dbReference type="ARBA" id="ARBA00022927"/>
    </source>
</evidence>
<sequence>MFGSGTQSSGFSFGNSGRPNIFGNSQSNGQTTNNALSGAQSTVQQPQQSTNPYGINIASASLQVSEMPQALTPSRKDEDVQLKRKRSTSSMVSHENTGSSLSFLNRLTKPFSGSQKYPIESSSGIFTSEKPHEIKRTKVDPAGLAETNGSVPKSEYRKLTIRNPRGTFKNFYEINPDEVILGKQHKGSNGFMHVVSSFKPSFLQKDTKTARPITQSESEQTSKPSNPEGYWSTPTISELANMSATELTHVENFTVGCKGLGQISFAYAVDLSAFHDKLEQLLGVYIVFRPRIVQVYPDGVDKPSPGNGMNVPAVVSVENCFPYDKATKSRITDPSAPEVPAHISRLKANLGMQFISYYPLTGTYTFRVEHFSIWGLVDEDEDDPELVQRFKEQMKRESELQSNKTLEQQNALDRISIYTGDQSSVPGGWGTPDEDESMEDSVDVEKEEFIEIEKPESEQESIGIEDEVLPQEEAFDELVQVRAYEPELEDIDMMVLKKDSNFETSESWDQQLSIANGFKSVFSNDYEYSKNMDLSAKSVNQLFFDNHPTKRKRVEHQPAPNDSLKLLRSILANEIRSMKVVLRSNSYPLIKPDDNVALRSILSVYKGTNEYKVWDLISRIFDDGFCESFHGQAERDACLGKPKLREVFIDLQRRELLIDWLQQYNFAEISKLISESTDSLETIFLQVCSGDLGKAVKTAMDTSNGHLSVLLTLIDSNDPSVRKFSKSQLVEWEKTSMLQYIPIPILKIYKLLAGEIFTNTYVRHLDGLSWSTVLLLQLKYGDTNRTISELVAEVFKNESKLTVHPDTKDKYYSTFKLLTSPLSVIDNYSHETQFLLFKKLNSVLQLPGIDGVILELSKKMNAQKYDEESLFLLEHLSDDKVCETEISALIKQNIDSFRFLDNDLRLDTLHETYRLPKSVLHKARSTKYEKEGESLKAVWSLVDAGAIEEAHKLTLTDVAPDYVIANTNFDELEQLLEKFQGLSDWIVGGELYYNYIQLKQKTDDSELKNYVKKLLNGLVLLREPNAKTKIAKVLMYREVIRLIFDLSLEYNKDQLLGLDLPSSEMNYLKSRLPTI</sequence>
<accession>A0A9P8P7F0</accession>
<keyword evidence="7" id="KW-0068">Autocatalytic cleavage</keyword>
<dbReference type="GO" id="GO:0017056">
    <property type="term" value="F:structural constituent of nuclear pore"/>
    <property type="evidence" value="ECO:0007669"/>
    <property type="project" value="InterPro"/>
</dbReference>
<comment type="similarity">
    <text evidence="4">Belongs to the nucleoporin GLFG family.</text>
</comment>
<comment type="subcellular location">
    <subcellularLocation>
        <location evidence="1">Nucleus membrane</location>
        <topology evidence="1">Peripheral membrane protein</topology>
        <orientation evidence="1">Cytoplasmic side</orientation>
    </subcellularLocation>
    <subcellularLocation>
        <location evidence="3">Nucleus membrane</location>
        <topology evidence="3">Peripheral membrane protein</topology>
        <orientation evidence="3">Nucleoplasmic side</orientation>
    </subcellularLocation>
    <subcellularLocation>
        <location evidence="2">Nucleus</location>
        <location evidence="2">Nuclear pore complex</location>
    </subcellularLocation>
</comment>
<feature type="region of interest" description="Disordered" evidence="13">
    <location>
        <begin position="417"/>
        <end position="439"/>
    </location>
</feature>
<feature type="region of interest" description="Disordered" evidence="13">
    <location>
        <begin position="1"/>
        <end position="53"/>
    </location>
</feature>
<dbReference type="RefSeq" id="XP_046061577.1">
    <property type="nucleotide sequence ID" value="XM_046204417.1"/>
</dbReference>
<dbReference type="GO" id="GO:0008139">
    <property type="term" value="F:nuclear localization sequence binding"/>
    <property type="evidence" value="ECO:0007669"/>
    <property type="project" value="TreeGrafter"/>
</dbReference>
<keyword evidence="5" id="KW-0813">Transport</keyword>
<feature type="region of interest" description="Disordered" evidence="13">
    <location>
        <begin position="67"/>
        <end position="97"/>
    </location>
</feature>
<dbReference type="SUPFAM" id="SSF82215">
    <property type="entry name" value="C-terminal autoproteolytic domain of nucleoporin nup98"/>
    <property type="match status" value="1"/>
</dbReference>
<evidence type="ECO:0000256" key="1">
    <source>
        <dbReference type="ARBA" id="ARBA00004335"/>
    </source>
</evidence>
<feature type="compositionally biased region" description="Polar residues" evidence="13">
    <location>
        <begin position="22"/>
        <end position="53"/>
    </location>
</feature>
<comment type="caution">
    <text evidence="15">The sequence shown here is derived from an EMBL/GenBank/DDBJ whole genome shotgun (WGS) entry which is preliminary data.</text>
</comment>
<evidence type="ECO:0000256" key="13">
    <source>
        <dbReference type="SAM" id="MobiDB-lite"/>
    </source>
</evidence>
<evidence type="ECO:0000256" key="7">
    <source>
        <dbReference type="ARBA" id="ARBA00022813"/>
    </source>
</evidence>
<dbReference type="GO" id="GO:0003723">
    <property type="term" value="F:RNA binding"/>
    <property type="evidence" value="ECO:0007669"/>
    <property type="project" value="TreeGrafter"/>
</dbReference>
<evidence type="ECO:0000313" key="16">
    <source>
        <dbReference type="Proteomes" id="UP000769157"/>
    </source>
</evidence>
<dbReference type="GO" id="GO:0034398">
    <property type="term" value="P:telomere tethering at nuclear periphery"/>
    <property type="evidence" value="ECO:0007669"/>
    <property type="project" value="TreeGrafter"/>
</dbReference>
<evidence type="ECO:0000259" key="14">
    <source>
        <dbReference type="PROSITE" id="PS51434"/>
    </source>
</evidence>
<organism evidence="15 16">
    <name type="scientific">Ogataea philodendri</name>
    <dbReference type="NCBI Taxonomy" id="1378263"/>
    <lineage>
        <taxon>Eukaryota</taxon>
        <taxon>Fungi</taxon>
        <taxon>Dikarya</taxon>
        <taxon>Ascomycota</taxon>
        <taxon>Saccharomycotina</taxon>
        <taxon>Pichiomycetes</taxon>
        <taxon>Pichiales</taxon>
        <taxon>Pichiaceae</taxon>
        <taxon>Ogataea</taxon>
    </lineage>
</organism>
<evidence type="ECO:0000256" key="5">
    <source>
        <dbReference type="ARBA" id="ARBA00022448"/>
    </source>
</evidence>
<evidence type="ECO:0000256" key="8">
    <source>
        <dbReference type="ARBA" id="ARBA00022816"/>
    </source>
</evidence>
<dbReference type="OrthoDB" id="3797628at2759"/>
<reference evidence="15" key="2">
    <citation type="submission" date="2021-01" db="EMBL/GenBank/DDBJ databases">
        <authorList>
            <person name="Schikora-Tamarit M.A."/>
        </authorList>
    </citation>
    <scope>NUCLEOTIDE SEQUENCE</scope>
    <source>
        <strain evidence="15">CBS6075</strain>
    </source>
</reference>
<dbReference type="GO" id="GO:0031965">
    <property type="term" value="C:nuclear membrane"/>
    <property type="evidence" value="ECO:0007669"/>
    <property type="project" value="UniProtKB-SubCell"/>
</dbReference>
<dbReference type="Gene3D" id="1.25.40.690">
    <property type="match status" value="1"/>
</dbReference>
<gene>
    <name evidence="15" type="ORF">OGAPHI_003442</name>
</gene>
<name>A0A9P8P7F0_9ASCO</name>
<dbReference type="GO" id="GO:0006406">
    <property type="term" value="P:mRNA export from nucleus"/>
    <property type="evidence" value="ECO:0007669"/>
    <property type="project" value="UniProtKB-ARBA"/>
</dbReference>
<evidence type="ECO:0000256" key="3">
    <source>
        <dbReference type="ARBA" id="ARBA00004620"/>
    </source>
</evidence>
<keyword evidence="6" id="KW-0677">Repeat</keyword>
<dbReference type="EMBL" id="JAEUBE010000255">
    <property type="protein sequence ID" value="KAH3666446.1"/>
    <property type="molecule type" value="Genomic_DNA"/>
</dbReference>
<evidence type="ECO:0000256" key="10">
    <source>
        <dbReference type="ARBA" id="ARBA00023010"/>
    </source>
</evidence>
<feature type="region of interest" description="Disordered" evidence="13">
    <location>
        <begin position="206"/>
        <end position="233"/>
    </location>
</feature>
<dbReference type="Proteomes" id="UP000769157">
    <property type="component" value="Unassembled WGS sequence"/>
</dbReference>
<proteinExistence type="inferred from homology"/>
<evidence type="ECO:0000313" key="15">
    <source>
        <dbReference type="EMBL" id="KAH3666446.1"/>
    </source>
</evidence>
<dbReference type="InterPro" id="IPR007230">
    <property type="entry name" value="Nup98_auto-Pept-S59_dom"/>
</dbReference>
<keyword evidence="12" id="KW-0539">Nucleus</keyword>
<feature type="compositionally biased region" description="Polar residues" evidence="13">
    <location>
        <begin position="212"/>
        <end position="225"/>
    </location>
</feature>
<dbReference type="GeneID" id="70235407"/>
<evidence type="ECO:0000256" key="6">
    <source>
        <dbReference type="ARBA" id="ARBA00022737"/>
    </source>
</evidence>
<feature type="compositionally biased region" description="Low complexity" evidence="13">
    <location>
        <begin position="1"/>
        <end position="17"/>
    </location>
</feature>
<keyword evidence="11" id="KW-0906">Nuclear pore complex</keyword>
<dbReference type="Gene3D" id="3.30.1610.10">
    <property type="entry name" value="Peptidase S59, nucleoporin"/>
    <property type="match status" value="1"/>
</dbReference>
<evidence type="ECO:0000256" key="4">
    <source>
        <dbReference type="ARBA" id="ARBA00008926"/>
    </source>
</evidence>
<dbReference type="PANTHER" id="PTHR23198">
    <property type="entry name" value="NUCLEOPORIN"/>
    <property type="match status" value="1"/>
</dbReference>
<dbReference type="GO" id="GO:0044614">
    <property type="term" value="C:nuclear pore cytoplasmic filaments"/>
    <property type="evidence" value="ECO:0007669"/>
    <property type="project" value="TreeGrafter"/>
</dbReference>
<dbReference type="AlphaFoldDB" id="A0A9P8P7F0"/>
<evidence type="ECO:0000256" key="12">
    <source>
        <dbReference type="ARBA" id="ARBA00023242"/>
    </source>
</evidence>
<keyword evidence="9" id="KW-0653">Protein transport</keyword>
<dbReference type="InterPro" id="IPR036903">
    <property type="entry name" value="Nup98_auto-Pept-S59_dom_sf"/>
</dbReference>
<evidence type="ECO:0000256" key="2">
    <source>
        <dbReference type="ARBA" id="ARBA00004567"/>
    </source>
</evidence>
<dbReference type="InterPro" id="IPR021967">
    <property type="entry name" value="Nup98_C"/>
</dbReference>
<keyword evidence="8" id="KW-0509">mRNA transport</keyword>
<feature type="compositionally biased region" description="Polar residues" evidence="13">
    <location>
        <begin position="88"/>
        <end position="97"/>
    </location>
</feature>
<keyword evidence="16" id="KW-1185">Reference proteome</keyword>
<evidence type="ECO:0000256" key="11">
    <source>
        <dbReference type="ARBA" id="ARBA00023132"/>
    </source>
</evidence>
<protein>
    <recommendedName>
        <fullName evidence="14">Peptidase S59 domain-containing protein</fullName>
    </recommendedName>
</protein>
<feature type="domain" description="Peptidase S59" evidence="14">
    <location>
        <begin position="227"/>
        <end position="371"/>
    </location>
</feature>
<dbReference type="PANTHER" id="PTHR23198:SF6">
    <property type="entry name" value="NUCLEAR PORE COMPLEX PROTEIN NUP98-NUP96"/>
    <property type="match status" value="1"/>
</dbReference>
<dbReference type="Pfam" id="PF04096">
    <property type="entry name" value="Nucleoporin2"/>
    <property type="match status" value="1"/>
</dbReference>
<keyword evidence="10" id="KW-0811">Translocation</keyword>
<dbReference type="FunFam" id="3.30.1610.10:FF:000003">
    <property type="entry name" value="Nucleoporin SONB, putative"/>
    <property type="match status" value="1"/>
</dbReference>
<dbReference type="Pfam" id="PF12110">
    <property type="entry name" value="Nup96"/>
    <property type="match status" value="1"/>
</dbReference>
<dbReference type="GO" id="GO:0006606">
    <property type="term" value="P:protein import into nucleus"/>
    <property type="evidence" value="ECO:0007669"/>
    <property type="project" value="UniProtKB-ARBA"/>
</dbReference>
<dbReference type="GO" id="GO:0044613">
    <property type="term" value="C:nuclear pore central transport channel"/>
    <property type="evidence" value="ECO:0007669"/>
    <property type="project" value="UniProtKB-ARBA"/>
</dbReference>
<dbReference type="PROSITE" id="PS51434">
    <property type="entry name" value="NUP_C"/>
    <property type="match status" value="1"/>
</dbReference>
<dbReference type="InterPro" id="IPR037665">
    <property type="entry name" value="Nucleoporin_S59-like"/>
</dbReference>
<dbReference type="GO" id="GO:0000973">
    <property type="term" value="P:post-transcriptional tethering of RNA polymerase II gene DNA at nuclear periphery"/>
    <property type="evidence" value="ECO:0007669"/>
    <property type="project" value="TreeGrafter"/>
</dbReference>
<reference evidence="15" key="1">
    <citation type="journal article" date="2021" name="Open Biol.">
        <title>Shared evolutionary footprints suggest mitochondrial oxidative damage underlies multiple complex I losses in fungi.</title>
        <authorList>
            <person name="Schikora-Tamarit M.A."/>
            <person name="Marcet-Houben M."/>
            <person name="Nosek J."/>
            <person name="Gabaldon T."/>
        </authorList>
    </citation>
    <scope>NUCLEOTIDE SEQUENCE</scope>
    <source>
        <strain evidence="15">CBS6075</strain>
    </source>
</reference>